<evidence type="ECO:0000313" key="2">
    <source>
        <dbReference type="Proteomes" id="UP000827872"/>
    </source>
</evidence>
<reference evidence="1" key="1">
    <citation type="submission" date="2021-08" db="EMBL/GenBank/DDBJ databases">
        <title>The first chromosome-level gecko genome reveals the dynamic sex chromosomes of Neotropical dwarf geckos (Sphaerodactylidae: Sphaerodactylus).</title>
        <authorList>
            <person name="Pinto B.J."/>
            <person name="Keating S.E."/>
            <person name="Gamble T."/>
        </authorList>
    </citation>
    <scope>NUCLEOTIDE SEQUENCE</scope>
    <source>
        <strain evidence="1">TG3544</strain>
    </source>
</reference>
<sequence>MSSCENEMTRWNLRHIRRITEFLEPATSSSYATKLSSEAPISSIDQCLHIPGKADSAYSSFSGGSNIPECHIPLCYSDHDNLQLEQLAYMDSEYVRGVFNPCAAYSNLKQIYQDKPVAMNMYNNMDNSSPCESTVVPGTLYKPPSPVATLPFCLPHPSFQPAQADSCKTNRNTDQSNSGICLDSTIQAEESSDDSSKTLPFDSSTKCKDDCWLSRCKNQSPGLELENSDIWYLTNQRTTRKNETTIPTKHYLNFQDYMESGSLVHTQKVHNSVYNYKIPEALNSKFSPLPHTICSAVNDTQENKQSLYACSVHKPTFTEADQPCTMSVSSEPEGQFCGDEHSGLDQEICENYPSLKVTDRILPSATAWGIINTYEDKSHCFSSREENSRSAGQPLLKQQDRRQKSPSQGVDIAEIHHSEVYGTTKTISYCKHYEESASQMLNGVKKAKQNENDSPDSLTKPTQEEMLASVHLPQQFSKVESQCQDDSANRKINRKTTPLLYYLSGGKNTNILSNPNQLQEDSAMKSPRSDHSVSAEPTEIPRDCNNCVNDIVASQKTELILGSPASSVDEKFQNDYREKLKIAQRKVLRETSFKRKDLQMSLPIRLKQKPSSRPSIHHLRSLSLSSTNENCKLIPPHKPLENISKEEDLPKPQASRIGGRKRITREQKKISYSEPEKLNQLDDQRDHSTLWRKKNARSRSDEINDQDNVIVNNKAFENQSRGLSKAELKQIQHNALLQYMERKIGQWPAAAHSSALQKPPLQMRPSNSKKFSEDSISNLSSSKKSQNVDHSCQFPDLGRNPETPPLIFSTTSITPASDSAIASSSVPKKSHWKMQSIASEGSCVNRCASTKSLFHSGASASGKGHGRSKSTPSPMQGLDCKRKQNVVIIPVVIPCLNQWLQ</sequence>
<evidence type="ECO:0000313" key="1">
    <source>
        <dbReference type="EMBL" id="KAH7992587.1"/>
    </source>
</evidence>
<gene>
    <name evidence="1" type="ORF">K3G42_024695</name>
</gene>
<dbReference type="EMBL" id="CM037616">
    <property type="protein sequence ID" value="KAH7992587.1"/>
    <property type="molecule type" value="Genomic_DNA"/>
</dbReference>
<name>A0ACB8EJA0_9SAUR</name>
<dbReference type="Proteomes" id="UP000827872">
    <property type="component" value="Linkage Group LG03"/>
</dbReference>
<protein>
    <submittedName>
        <fullName evidence="1">Uncharacterized protein</fullName>
    </submittedName>
</protein>
<proteinExistence type="predicted"/>
<comment type="caution">
    <text evidence="1">The sequence shown here is derived from an EMBL/GenBank/DDBJ whole genome shotgun (WGS) entry which is preliminary data.</text>
</comment>
<accession>A0ACB8EJA0</accession>
<organism evidence="1 2">
    <name type="scientific">Sphaerodactylus townsendi</name>
    <dbReference type="NCBI Taxonomy" id="933632"/>
    <lineage>
        <taxon>Eukaryota</taxon>
        <taxon>Metazoa</taxon>
        <taxon>Chordata</taxon>
        <taxon>Craniata</taxon>
        <taxon>Vertebrata</taxon>
        <taxon>Euteleostomi</taxon>
        <taxon>Lepidosauria</taxon>
        <taxon>Squamata</taxon>
        <taxon>Bifurcata</taxon>
        <taxon>Gekkota</taxon>
        <taxon>Sphaerodactylidae</taxon>
        <taxon>Sphaerodactylus</taxon>
    </lineage>
</organism>
<keyword evidence="2" id="KW-1185">Reference proteome</keyword>